<evidence type="ECO:0000256" key="4">
    <source>
        <dbReference type="ARBA" id="ARBA00023012"/>
    </source>
</evidence>
<dbReference type="Pfam" id="PF02518">
    <property type="entry name" value="HATPase_c"/>
    <property type="match status" value="1"/>
</dbReference>
<evidence type="ECO:0000256" key="5">
    <source>
        <dbReference type="PROSITE-ProRule" id="PRU00169"/>
    </source>
</evidence>
<evidence type="ECO:0000313" key="9">
    <source>
        <dbReference type="Proteomes" id="UP000189670"/>
    </source>
</evidence>
<dbReference type="PROSITE" id="PS50110">
    <property type="entry name" value="RESPONSE_REGULATORY"/>
    <property type="match status" value="2"/>
</dbReference>
<dbReference type="PANTHER" id="PTHR45339">
    <property type="entry name" value="HYBRID SIGNAL TRANSDUCTION HISTIDINE KINASE J"/>
    <property type="match status" value="1"/>
</dbReference>
<accession>A0A1V1P750</accession>
<dbReference type="InterPro" id="IPR004358">
    <property type="entry name" value="Sig_transdc_His_kin-like_C"/>
</dbReference>
<evidence type="ECO:0000256" key="3">
    <source>
        <dbReference type="ARBA" id="ARBA00022553"/>
    </source>
</evidence>
<proteinExistence type="predicted"/>
<dbReference type="PROSITE" id="PS50109">
    <property type="entry name" value="HIS_KIN"/>
    <property type="match status" value="1"/>
</dbReference>
<feature type="modified residue" description="4-aspartylphosphate" evidence="5">
    <location>
        <position position="172"/>
    </location>
</feature>
<evidence type="ECO:0000256" key="1">
    <source>
        <dbReference type="ARBA" id="ARBA00000085"/>
    </source>
</evidence>
<keyword evidence="4" id="KW-0902">Two-component regulatory system</keyword>
<dbReference type="PANTHER" id="PTHR45339:SF1">
    <property type="entry name" value="HYBRID SIGNAL TRANSDUCTION HISTIDINE KINASE J"/>
    <property type="match status" value="1"/>
</dbReference>
<protein>
    <recommendedName>
        <fullName evidence="2">histidine kinase</fullName>
        <ecNumber evidence="2">2.7.13.3</ecNumber>
    </recommendedName>
</protein>
<name>A0A1V1P750_9BACT</name>
<organism evidence="8 9">
    <name type="scientific">Candidatus Magnetoglobus multicellularis str. Araruama</name>
    <dbReference type="NCBI Taxonomy" id="890399"/>
    <lineage>
        <taxon>Bacteria</taxon>
        <taxon>Pseudomonadati</taxon>
        <taxon>Thermodesulfobacteriota</taxon>
        <taxon>Desulfobacteria</taxon>
        <taxon>Desulfobacterales</taxon>
        <taxon>Desulfobacteraceae</taxon>
        <taxon>Candidatus Magnetoglobus</taxon>
    </lineage>
</organism>
<dbReference type="Proteomes" id="UP000189670">
    <property type="component" value="Unassembled WGS sequence"/>
</dbReference>
<feature type="domain" description="Response regulatory" evidence="7">
    <location>
        <begin position="122"/>
        <end position="237"/>
    </location>
</feature>
<dbReference type="InterPro" id="IPR036890">
    <property type="entry name" value="HATPase_C_sf"/>
</dbReference>
<dbReference type="GO" id="GO:0004673">
    <property type="term" value="F:protein histidine kinase activity"/>
    <property type="evidence" value="ECO:0007669"/>
    <property type="project" value="UniProtKB-EC"/>
</dbReference>
<dbReference type="Pfam" id="PF00072">
    <property type="entry name" value="Response_reg"/>
    <property type="match status" value="2"/>
</dbReference>
<dbReference type="EC" id="2.7.13.3" evidence="2"/>
<keyword evidence="3 5" id="KW-0597">Phosphoprotein</keyword>
<evidence type="ECO:0000313" key="8">
    <source>
        <dbReference type="EMBL" id="ETR70722.1"/>
    </source>
</evidence>
<feature type="modified residue" description="4-aspartylphosphate" evidence="5">
    <location>
        <position position="320"/>
    </location>
</feature>
<feature type="domain" description="Response regulatory" evidence="7">
    <location>
        <begin position="270"/>
        <end position="388"/>
    </location>
</feature>
<dbReference type="CDD" id="cd17546">
    <property type="entry name" value="REC_hyHK_CKI1_RcsC-like"/>
    <property type="match status" value="2"/>
</dbReference>
<dbReference type="SMART" id="SM00448">
    <property type="entry name" value="REC"/>
    <property type="match status" value="2"/>
</dbReference>
<comment type="catalytic activity">
    <reaction evidence="1">
        <text>ATP + protein L-histidine = ADP + protein N-phospho-L-histidine.</text>
        <dbReference type="EC" id="2.7.13.3"/>
    </reaction>
</comment>
<dbReference type="InterPro" id="IPR001789">
    <property type="entry name" value="Sig_transdc_resp-reg_receiver"/>
</dbReference>
<gene>
    <name evidence="8" type="ORF">OMM_08605</name>
</gene>
<dbReference type="CDD" id="cd16922">
    <property type="entry name" value="HATPase_EvgS-ArcB-TorS-like"/>
    <property type="match status" value="1"/>
</dbReference>
<sequence>MIGNAIKFTSQGNVMISVTTESRSQNHVVIKFCVKDTGIGISEKALSQLFQPFHQADTSITRKYGGTGLGLSICFRLVQMMGGKIWADSILEKGSRFFFTIKSTVAHQESHKPILNHIASKRVLIVDKNENSCQALIRTLTKWQMECHIELSGDKAIARLVADKNFDLVILDINTPVIDGITLGKTIRGLFQHKKIPIILLNSTTFVEGHENNKIFSAVLRKPVRLSLLQDTLVKLFDKTSLQEKYSSKKTANYISEAKHTKTASQNRLQIMVAEDVITNQKIVGYMLKSIGYDRIDFVSNGVEAINAMRHKTYDVIFMDINMPEMGGVEATHYIRQNFPEEKQPKIIALTADAILGKREKYLKCGMDYYLSKPVRPEQIKKVLLECSETL</sequence>
<dbReference type="GO" id="GO:0000160">
    <property type="term" value="P:phosphorelay signal transduction system"/>
    <property type="evidence" value="ECO:0007669"/>
    <property type="project" value="UniProtKB-KW"/>
</dbReference>
<dbReference type="InterPro" id="IPR005467">
    <property type="entry name" value="His_kinase_dom"/>
</dbReference>
<dbReference type="InterPro" id="IPR011006">
    <property type="entry name" value="CheY-like_superfamily"/>
</dbReference>
<dbReference type="InterPro" id="IPR003594">
    <property type="entry name" value="HATPase_dom"/>
</dbReference>
<dbReference type="EMBL" id="ATBP01000380">
    <property type="protein sequence ID" value="ETR70722.1"/>
    <property type="molecule type" value="Genomic_DNA"/>
</dbReference>
<evidence type="ECO:0000256" key="2">
    <source>
        <dbReference type="ARBA" id="ARBA00012438"/>
    </source>
</evidence>
<comment type="caution">
    <text evidence="8">The sequence shown here is derived from an EMBL/GenBank/DDBJ whole genome shotgun (WGS) entry which is preliminary data.</text>
</comment>
<reference evidence="9" key="1">
    <citation type="submission" date="2012-11" db="EMBL/GenBank/DDBJ databases">
        <authorList>
            <person name="Lucero-Rivera Y.E."/>
            <person name="Tovar-Ramirez D."/>
        </authorList>
    </citation>
    <scope>NUCLEOTIDE SEQUENCE [LARGE SCALE GENOMIC DNA]</scope>
    <source>
        <strain evidence="9">Araruama</strain>
    </source>
</reference>
<dbReference type="AlphaFoldDB" id="A0A1V1P750"/>
<dbReference type="SMART" id="SM00387">
    <property type="entry name" value="HATPase_c"/>
    <property type="match status" value="1"/>
</dbReference>
<dbReference type="SUPFAM" id="SSF55874">
    <property type="entry name" value="ATPase domain of HSP90 chaperone/DNA topoisomerase II/histidine kinase"/>
    <property type="match status" value="1"/>
</dbReference>
<dbReference type="Gene3D" id="3.30.565.10">
    <property type="entry name" value="Histidine kinase-like ATPase, C-terminal domain"/>
    <property type="match status" value="1"/>
</dbReference>
<evidence type="ECO:0000259" key="7">
    <source>
        <dbReference type="PROSITE" id="PS50110"/>
    </source>
</evidence>
<feature type="domain" description="Histidine kinase" evidence="6">
    <location>
        <begin position="1"/>
        <end position="105"/>
    </location>
</feature>
<dbReference type="Gene3D" id="3.40.50.2300">
    <property type="match status" value="2"/>
</dbReference>
<evidence type="ECO:0000259" key="6">
    <source>
        <dbReference type="PROSITE" id="PS50109"/>
    </source>
</evidence>
<dbReference type="PRINTS" id="PR00344">
    <property type="entry name" value="BCTRLSENSOR"/>
</dbReference>
<dbReference type="SUPFAM" id="SSF52172">
    <property type="entry name" value="CheY-like"/>
    <property type="match status" value="2"/>
</dbReference>